<evidence type="ECO:0000313" key="3">
    <source>
        <dbReference type="Proteomes" id="UP000095453"/>
    </source>
</evidence>
<feature type="domain" description="HTH cro/C1-type" evidence="1">
    <location>
        <begin position="7"/>
        <end position="65"/>
    </location>
</feature>
<proteinExistence type="predicted"/>
<dbReference type="Pfam" id="PF01381">
    <property type="entry name" value="HTH_3"/>
    <property type="match status" value="1"/>
</dbReference>
<dbReference type="GO" id="GO:0003677">
    <property type="term" value="F:DNA binding"/>
    <property type="evidence" value="ECO:0007669"/>
    <property type="project" value="InterPro"/>
</dbReference>
<evidence type="ECO:0000259" key="1">
    <source>
        <dbReference type="PROSITE" id="PS50943"/>
    </source>
</evidence>
<dbReference type="Gene3D" id="1.10.260.40">
    <property type="entry name" value="lambda repressor-like DNA-binding domains"/>
    <property type="match status" value="1"/>
</dbReference>
<organism evidence="2 3">
    <name type="scientific">Roseburia inulinivorans</name>
    <dbReference type="NCBI Taxonomy" id="360807"/>
    <lineage>
        <taxon>Bacteria</taxon>
        <taxon>Bacillati</taxon>
        <taxon>Bacillota</taxon>
        <taxon>Clostridia</taxon>
        <taxon>Lachnospirales</taxon>
        <taxon>Lachnospiraceae</taxon>
        <taxon>Roseburia</taxon>
    </lineage>
</organism>
<dbReference type="EMBL" id="CYXX01000004">
    <property type="protein sequence ID" value="CUM86079.1"/>
    <property type="molecule type" value="Genomic_DNA"/>
</dbReference>
<protein>
    <submittedName>
        <fullName evidence="2">Helix-turn-helix</fullName>
    </submittedName>
</protein>
<dbReference type="PROSITE" id="PS50943">
    <property type="entry name" value="HTH_CROC1"/>
    <property type="match status" value="1"/>
</dbReference>
<dbReference type="SMART" id="SM00530">
    <property type="entry name" value="HTH_XRE"/>
    <property type="match status" value="1"/>
</dbReference>
<dbReference type="SUPFAM" id="SSF47413">
    <property type="entry name" value="lambda repressor-like DNA-binding domains"/>
    <property type="match status" value="1"/>
</dbReference>
<dbReference type="InterPro" id="IPR001387">
    <property type="entry name" value="Cro/C1-type_HTH"/>
</dbReference>
<evidence type="ECO:0000313" key="2">
    <source>
        <dbReference type="EMBL" id="CUM86079.1"/>
    </source>
</evidence>
<dbReference type="CDD" id="cd00093">
    <property type="entry name" value="HTH_XRE"/>
    <property type="match status" value="1"/>
</dbReference>
<dbReference type="AlphaFoldDB" id="A0A173S8M0"/>
<dbReference type="Proteomes" id="UP000095453">
    <property type="component" value="Unassembled WGS sequence"/>
</dbReference>
<sequence length="186" mass="21581">MAIGKRIRFFRNRKGMTQKQLGEILGFLGKTSDVRMAQYESEARTPKQDLVKEMANIFDVSPRAITVPEIDSYIGLMHTLFALEDMYGLKIGEIDGEVCLRLDKSDCSTYSSMFKMFHAWQEQSAKLERGEISREEYDQWRYKYPELDTSGHWGSVPSQAVSDMLAKEFQEIEKEEKKASKKKKQK</sequence>
<reference evidence="2 3" key="1">
    <citation type="submission" date="2015-09" db="EMBL/GenBank/DDBJ databases">
        <authorList>
            <consortium name="Pathogen Informatics"/>
        </authorList>
    </citation>
    <scope>NUCLEOTIDE SEQUENCE [LARGE SCALE GENOMIC DNA]</scope>
    <source>
        <strain evidence="2 3">2789STDY5608887</strain>
    </source>
</reference>
<accession>A0A173S8M0</accession>
<dbReference type="RefSeq" id="WP_021869172.1">
    <property type="nucleotide sequence ID" value="NZ_CYXX01000004.1"/>
</dbReference>
<dbReference type="InterPro" id="IPR010982">
    <property type="entry name" value="Lambda_DNA-bd_dom_sf"/>
</dbReference>
<gene>
    <name evidence="2" type="ORF">ERS852444_00830</name>
</gene>
<name>A0A173S8M0_9FIRM</name>